<name>A0ABS6B1G8_9NOCA</name>
<reference evidence="2 3" key="1">
    <citation type="submission" date="2021-06" db="EMBL/GenBank/DDBJ databases">
        <title>Actinomycetes sequencing.</title>
        <authorList>
            <person name="Shan Q."/>
        </authorList>
    </citation>
    <scope>NUCLEOTIDE SEQUENCE [LARGE SCALE GENOMIC DNA]</scope>
    <source>
        <strain evidence="2 3">NEAU-G5</strain>
    </source>
</reference>
<protein>
    <submittedName>
        <fullName evidence="2">DUF2567 domain-containing protein</fullName>
    </submittedName>
</protein>
<keyword evidence="1" id="KW-0812">Transmembrane</keyword>
<keyword evidence="3" id="KW-1185">Reference proteome</keyword>
<feature type="transmembrane region" description="Helical" evidence="1">
    <location>
        <begin position="70"/>
        <end position="90"/>
    </location>
</feature>
<feature type="transmembrane region" description="Helical" evidence="1">
    <location>
        <begin position="102"/>
        <end position="119"/>
    </location>
</feature>
<dbReference type="Proteomes" id="UP000733379">
    <property type="component" value="Unassembled WGS sequence"/>
</dbReference>
<dbReference type="Pfam" id="PF10821">
    <property type="entry name" value="DUF2567"/>
    <property type="match status" value="1"/>
</dbReference>
<proteinExistence type="predicted"/>
<gene>
    <name evidence="2" type="ORF">KO481_21740</name>
</gene>
<evidence type="ECO:0000313" key="3">
    <source>
        <dbReference type="Proteomes" id="UP000733379"/>
    </source>
</evidence>
<feature type="transmembrane region" description="Helical" evidence="1">
    <location>
        <begin position="21"/>
        <end position="43"/>
    </location>
</feature>
<sequence length="239" mass="24705">MAHQGVASAETSGARRRELLAVLWVLLGVLVVSALGGAVWALLAPTERVLVVDPGRGAALTGESVHRFDAVAIFICVAMVTGLLTAAAAWRVRRARGPILQCALLIGSLAGAELMSWLGELVAGRLHPHASNPPLHSIVGLPPTIPGWRTLVDHWMHSSQSAGVWTVVLVQPLFAALVILVLAAISAHGDLGATPRAAESPDGAGPYASEVSYGPYGTPVSSVGASFGNTGRFEGVESH</sequence>
<evidence type="ECO:0000313" key="2">
    <source>
        <dbReference type="EMBL" id="MBU3064143.1"/>
    </source>
</evidence>
<feature type="transmembrane region" description="Helical" evidence="1">
    <location>
        <begin position="162"/>
        <end position="185"/>
    </location>
</feature>
<comment type="caution">
    <text evidence="2">The sequence shown here is derived from an EMBL/GenBank/DDBJ whole genome shotgun (WGS) entry which is preliminary data.</text>
</comment>
<keyword evidence="1" id="KW-0472">Membrane</keyword>
<dbReference type="EMBL" id="JAHKNI010000007">
    <property type="protein sequence ID" value="MBU3064143.1"/>
    <property type="molecule type" value="Genomic_DNA"/>
</dbReference>
<evidence type="ECO:0000256" key="1">
    <source>
        <dbReference type="SAM" id="Phobius"/>
    </source>
</evidence>
<accession>A0ABS6B1G8</accession>
<dbReference type="RefSeq" id="WP_215919179.1">
    <property type="nucleotide sequence ID" value="NZ_JAHKNI010000007.1"/>
</dbReference>
<organism evidence="2 3">
    <name type="scientific">Nocardia albiluteola</name>
    <dbReference type="NCBI Taxonomy" id="2842303"/>
    <lineage>
        <taxon>Bacteria</taxon>
        <taxon>Bacillati</taxon>
        <taxon>Actinomycetota</taxon>
        <taxon>Actinomycetes</taxon>
        <taxon>Mycobacteriales</taxon>
        <taxon>Nocardiaceae</taxon>
        <taxon>Nocardia</taxon>
    </lineage>
</organism>
<dbReference type="InterPro" id="IPR021213">
    <property type="entry name" value="DUF2567"/>
</dbReference>
<keyword evidence="1" id="KW-1133">Transmembrane helix</keyword>